<dbReference type="Proteomes" id="UP000198694">
    <property type="component" value="Unassembled WGS sequence"/>
</dbReference>
<organism evidence="2 3">
    <name type="scientific">Sediminibacillus albus</name>
    <dbReference type="NCBI Taxonomy" id="407036"/>
    <lineage>
        <taxon>Bacteria</taxon>
        <taxon>Bacillati</taxon>
        <taxon>Bacillota</taxon>
        <taxon>Bacilli</taxon>
        <taxon>Bacillales</taxon>
        <taxon>Bacillaceae</taxon>
        <taxon>Sediminibacillus</taxon>
    </lineage>
</organism>
<dbReference type="STRING" id="407036.SAMN05216243_0286"/>
<dbReference type="EMBL" id="FNFL01000001">
    <property type="protein sequence ID" value="SDJ68363.1"/>
    <property type="molecule type" value="Genomic_DNA"/>
</dbReference>
<dbReference type="PROSITE" id="PS51831">
    <property type="entry name" value="HD"/>
    <property type="match status" value="1"/>
</dbReference>
<proteinExistence type="predicted"/>
<dbReference type="InterPro" id="IPR006674">
    <property type="entry name" value="HD_domain"/>
</dbReference>
<dbReference type="SUPFAM" id="SSF109604">
    <property type="entry name" value="HD-domain/PDEase-like"/>
    <property type="match status" value="1"/>
</dbReference>
<dbReference type="CDD" id="cd00077">
    <property type="entry name" value="HDc"/>
    <property type="match status" value="1"/>
</dbReference>
<dbReference type="OrthoDB" id="9797344at2"/>
<evidence type="ECO:0000313" key="3">
    <source>
        <dbReference type="Proteomes" id="UP000198694"/>
    </source>
</evidence>
<dbReference type="PANTHER" id="PTHR33594:SF1">
    <property type="entry name" value="HD_PDEASE DOMAIN-CONTAINING PROTEIN"/>
    <property type="match status" value="1"/>
</dbReference>
<feature type="domain" description="HD" evidence="1">
    <location>
        <begin position="26"/>
        <end position="126"/>
    </location>
</feature>
<dbReference type="AlphaFoldDB" id="A0A1G8VR43"/>
<reference evidence="2 3" key="1">
    <citation type="submission" date="2016-10" db="EMBL/GenBank/DDBJ databases">
        <authorList>
            <person name="de Groot N.N."/>
        </authorList>
    </citation>
    <scope>NUCLEOTIDE SEQUENCE [LARGE SCALE GENOMIC DNA]</scope>
    <source>
        <strain evidence="2 3">CGMCC 1.6502</strain>
    </source>
</reference>
<evidence type="ECO:0000259" key="1">
    <source>
        <dbReference type="PROSITE" id="PS51831"/>
    </source>
</evidence>
<dbReference type="PANTHER" id="PTHR33594">
    <property type="entry name" value="SUPERFAMILY HYDROLASE, PUTATIVE (AFU_ORTHOLOGUE AFUA_1G03035)-RELATED"/>
    <property type="match status" value="1"/>
</dbReference>
<dbReference type="SMART" id="SM00471">
    <property type="entry name" value="HDc"/>
    <property type="match status" value="1"/>
</dbReference>
<evidence type="ECO:0000313" key="2">
    <source>
        <dbReference type="EMBL" id="SDJ68363.1"/>
    </source>
</evidence>
<dbReference type="RefSeq" id="WP_093210416.1">
    <property type="nucleotide sequence ID" value="NZ_FNFL01000001.1"/>
</dbReference>
<sequence length="199" mass="22398">MDKKTSLSKIEDYVMQLFQNEGTGHDYYHMKRVALMARGFAREENADTFVAEAAGWLHDIGDKKLFNDPFSAKEGMKVFLQQIGLDDEQISTIERAVADVSFSKGHKKPSTLEGQIVQDADRLDALGAVGIARTFAYGGANGQLIHSENTANTSIQHFYDKLLLLKDLMITAAAKKEAGIRHQFMKTYLAQFFKEWDEQ</sequence>
<dbReference type="Gene3D" id="1.10.472.50">
    <property type="entry name" value="HD-domain/PDEase-like"/>
    <property type="match status" value="1"/>
</dbReference>
<gene>
    <name evidence="2" type="ORF">SAMN05216243_0286</name>
</gene>
<dbReference type="Pfam" id="PF01966">
    <property type="entry name" value="HD"/>
    <property type="match status" value="1"/>
</dbReference>
<dbReference type="InterPro" id="IPR003607">
    <property type="entry name" value="HD/PDEase_dom"/>
</dbReference>
<protein>
    <recommendedName>
        <fullName evidence="1">HD domain-containing protein</fullName>
    </recommendedName>
</protein>
<keyword evidence="3" id="KW-1185">Reference proteome</keyword>
<name>A0A1G8VR43_9BACI</name>
<dbReference type="Gene3D" id="1.20.58.1910">
    <property type="match status" value="1"/>
</dbReference>
<accession>A0A1G8VR43</accession>